<keyword evidence="3" id="KW-0813">Transport</keyword>
<feature type="transmembrane region" description="Helical" evidence="12">
    <location>
        <begin position="205"/>
        <end position="223"/>
    </location>
</feature>
<evidence type="ECO:0000256" key="7">
    <source>
        <dbReference type="ARBA" id="ARBA00022982"/>
    </source>
</evidence>
<sequence length="991" mass="108300">MSTSTLSPAGSSTYSSNTLHVGDGTWDSGRDDFLLPNLQGLNFATMQYNGMANRFRALPEYHRLIAGHGVLAAIVFLLIVPAAIFSAKFMRSDPRRAVKLHVYLQILTVFLLTVVVVLGYFAVGPERSLTNPHHGIGIAIYVAVLVQFIFGWIMSKIERRRKNLASITRTPTKVWIHKLLGRSIALLGLVQIPLGLTLYGSPKVLFILYALAAALLLLAYLALDRYYFEKRPVEFGLDGGPEFYSDYGSYLSGSRTDYTQDNRRRPQGPQERERESSHWGRKALAGVGALGAYEAYKHRRSQKREEREQIEIDEERRHQGPPRGGMASSGAPSSRPSSRPPPGVVYGTGNVPVVGPNNRLPPPETRPARMPPHEESRLSRESWEDEKYNERRQSQRTWRDRILGVGAGAGVGLGLKSLFDRRKKREEDYVDSSSYRPPLGGSQNMVSQTDVSRVEQGQAPMSPPNDPRRQERMGGIQPMTPTQTPSRAQRRPRQSVDSLSYDDEESFVNQGAQHIRRDGDDQHTLRNSIATLGAVAGFREWSKRRKERRERQRADQIRRTELDNEENYNRRNSMNYPQPHDANGRRPSTSGTLLTGVTGNHDHGFAGSNPELSRTTFQGGGSRPPQGMDTRHPPLPAAAGMAGLGSGSGGGPSTVGPSISQPRVNQTGYQLPPPPPGPPPGMARPTGDYRPPEPGSLQMPPGAVNPDPGRLMSQENVVQQSSSSHAGRDTAAGVFAGAAAANMANQRRRNSSQSQSPSRYHSRDDSRSRLQKLDRRGSTTSASVSQINTTTANAQSSSAGPNSPPVAVKVKMHNDGRHVTLRRLSEEEAAAERSARRQERMEKRSSRRTRRGSSLSSDIGNEDSGSAAPPGSNQRYRRSNNNGGNGGMRASSQQPIENVPPPPAASTVGSLSQRPGSELNLPPPPAHRVPTHSMSPHGGPVVGSGISGDVGSPGDAGTGTDISAFADNRRRRRAERARRLEAARGNRVEFE</sequence>
<feature type="compositionally biased region" description="Polar residues" evidence="11">
    <location>
        <begin position="431"/>
        <end position="451"/>
    </location>
</feature>
<dbReference type="InterPro" id="IPR045150">
    <property type="entry name" value="CYB561D1/2"/>
</dbReference>
<name>A0AAV9JNK3_9PEZI</name>
<evidence type="ECO:0000256" key="12">
    <source>
        <dbReference type="SAM" id="Phobius"/>
    </source>
</evidence>
<evidence type="ECO:0000256" key="10">
    <source>
        <dbReference type="ARBA" id="ARBA00023136"/>
    </source>
</evidence>
<feature type="region of interest" description="Disordered" evidence="11">
    <location>
        <begin position="254"/>
        <end position="281"/>
    </location>
</feature>
<evidence type="ECO:0000313" key="15">
    <source>
        <dbReference type="Proteomes" id="UP001324427"/>
    </source>
</evidence>
<feature type="transmembrane region" description="Helical" evidence="12">
    <location>
        <begin position="401"/>
        <end position="419"/>
    </location>
</feature>
<keyword evidence="7" id="KW-0249">Electron transport</keyword>
<dbReference type="CDD" id="cd08760">
    <property type="entry name" value="Cyt_b561_FRRS1_like"/>
    <property type="match status" value="1"/>
</dbReference>
<evidence type="ECO:0000256" key="5">
    <source>
        <dbReference type="ARBA" id="ARBA00022692"/>
    </source>
</evidence>
<evidence type="ECO:0000256" key="6">
    <source>
        <dbReference type="ARBA" id="ARBA00022723"/>
    </source>
</evidence>
<dbReference type="AlphaFoldDB" id="A0AAV9JNK3"/>
<feature type="transmembrane region" description="Helical" evidence="12">
    <location>
        <begin position="102"/>
        <end position="123"/>
    </location>
</feature>
<dbReference type="Proteomes" id="UP001324427">
    <property type="component" value="Unassembled WGS sequence"/>
</dbReference>
<dbReference type="GO" id="GO:0020037">
    <property type="term" value="F:heme binding"/>
    <property type="evidence" value="ECO:0007669"/>
    <property type="project" value="TreeGrafter"/>
</dbReference>
<accession>A0AAV9JNK3</accession>
<keyword evidence="10 12" id="KW-0472">Membrane</keyword>
<feature type="compositionally biased region" description="Basic and acidic residues" evidence="11">
    <location>
        <begin position="812"/>
        <end position="844"/>
    </location>
</feature>
<comment type="cofactor">
    <cofactor evidence="1">
        <name>heme b</name>
        <dbReference type="ChEBI" id="CHEBI:60344"/>
    </cofactor>
</comment>
<dbReference type="GO" id="GO:0016020">
    <property type="term" value="C:membrane"/>
    <property type="evidence" value="ECO:0007669"/>
    <property type="project" value="UniProtKB-SubCell"/>
</dbReference>
<keyword evidence="4" id="KW-0349">Heme</keyword>
<evidence type="ECO:0000256" key="9">
    <source>
        <dbReference type="ARBA" id="ARBA00023004"/>
    </source>
</evidence>
<feature type="transmembrane region" description="Helical" evidence="12">
    <location>
        <begin position="65"/>
        <end position="90"/>
    </location>
</feature>
<feature type="compositionally biased region" description="Basic and acidic residues" evidence="11">
    <location>
        <begin position="258"/>
        <end position="278"/>
    </location>
</feature>
<dbReference type="SMART" id="SM00665">
    <property type="entry name" value="B561"/>
    <property type="match status" value="1"/>
</dbReference>
<dbReference type="InterPro" id="IPR006593">
    <property type="entry name" value="Cyt_b561/ferric_Rdtase_TM"/>
</dbReference>
<dbReference type="PANTHER" id="PTHR15422">
    <property type="entry name" value="OS05G0565100 PROTEIN"/>
    <property type="match status" value="1"/>
</dbReference>
<dbReference type="EMBL" id="JAVFHQ010000012">
    <property type="protein sequence ID" value="KAK4547128.1"/>
    <property type="molecule type" value="Genomic_DNA"/>
</dbReference>
<proteinExistence type="predicted"/>
<feature type="transmembrane region" description="Helical" evidence="12">
    <location>
        <begin position="179"/>
        <end position="199"/>
    </location>
</feature>
<feature type="compositionally biased region" description="Low complexity" evidence="11">
    <location>
        <begin position="588"/>
        <end position="599"/>
    </location>
</feature>
<gene>
    <name evidence="14" type="ORF">LTR36_001349</name>
</gene>
<evidence type="ECO:0000259" key="13">
    <source>
        <dbReference type="PROSITE" id="PS50939"/>
    </source>
</evidence>
<evidence type="ECO:0000256" key="4">
    <source>
        <dbReference type="ARBA" id="ARBA00022617"/>
    </source>
</evidence>
<feature type="compositionally biased region" description="Pro residues" evidence="11">
    <location>
        <begin position="671"/>
        <end position="682"/>
    </location>
</feature>
<evidence type="ECO:0000256" key="3">
    <source>
        <dbReference type="ARBA" id="ARBA00022448"/>
    </source>
</evidence>
<evidence type="ECO:0000313" key="14">
    <source>
        <dbReference type="EMBL" id="KAK4547128.1"/>
    </source>
</evidence>
<feature type="compositionally biased region" description="Polar residues" evidence="11">
    <location>
        <begin position="659"/>
        <end position="669"/>
    </location>
</feature>
<dbReference type="PROSITE" id="PS50939">
    <property type="entry name" value="CYTOCHROME_B561"/>
    <property type="match status" value="1"/>
</dbReference>
<dbReference type="Gene3D" id="1.20.120.1770">
    <property type="match status" value="1"/>
</dbReference>
<feature type="compositionally biased region" description="Low complexity" evidence="11">
    <location>
        <begin position="736"/>
        <end position="759"/>
    </location>
</feature>
<dbReference type="PANTHER" id="PTHR15422:SF24">
    <property type="entry name" value="DOMON RELATED DOMAIN-CONTAINING PROTEIN"/>
    <property type="match status" value="1"/>
</dbReference>
<feature type="region of interest" description="Disordered" evidence="11">
    <location>
        <begin position="426"/>
        <end position="505"/>
    </location>
</feature>
<dbReference type="Pfam" id="PF03188">
    <property type="entry name" value="Cytochrom_B561"/>
    <property type="match status" value="1"/>
</dbReference>
<evidence type="ECO:0000256" key="1">
    <source>
        <dbReference type="ARBA" id="ARBA00001970"/>
    </source>
</evidence>
<feature type="region of interest" description="Disordered" evidence="11">
    <location>
        <begin position="295"/>
        <end position="397"/>
    </location>
</feature>
<evidence type="ECO:0000256" key="11">
    <source>
        <dbReference type="SAM" id="MobiDB-lite"/>
    </source>
</evidence>
<feature type="region of interest" description="Disordered" evidence="11">
    <location>
        <begin position="543"/>
        <end position="972"/>
    </location>
</feature>
<feature type="compositionally biased region" description="Basic and acidic residues" evidence="11">
    <location>
        <begin position="303"/>
        <end position="318"/>
    </location>
</feature>
<feature type="compositionally biased region" description="Low complexity" evidence="11">
    <location>
        <begin position="324"/>
        <end position="337"/>
    </location>
</feature>
<feature type="compositionally biased region" description="Gly residues" evidence="11">
    <location>
        <begin position="642"/>
        <end position="653"/>
    </location>
</feature>
<feature type="domain" description="Cytochrome b561" evidence="13">
    <location>
        <begin position="35"/>
        <end position="230"/>
    </location>
</feature>
<comment type="subcellular location">
    <subcellularLocation>
        <location evidence="2">Membrane</location>
        <topology evidence="2">Multi-pass membrane protein</topology>
    </subcellularLocation>
</comment>
<dbReference type="GO" id="GO:0140575">
    <property type="term" value="F:transmembrane monodehydroascorbate reductase activity"/>
    <property type="evidence" value="ECO:0007669"/>
    <property type="project" value="InterPro"/>
</dbReference>
<reference evidence="14 15" key="1">
    <citation type="submission" date="2021-11" db="EMBL/GenBank/DDBJ databases">
        <title>Black yeast isolated from Biological Soil Crust.</title>
        <authorList>
            <person name="Kurbessoian T."/>
        </authorList>
    </citation>
    <scope>NUCLEOTIDE SEQUENCE [LARGE SCALE GENOMIC DNA]</scope>
    <source>
        <strain evidence="14 15">CCFEE 5522</strain>
    </source>
</reference>
<feature type="compositionally biased region" description="Basic and acidic residues" evidence="11">
    <location>
        <begin position="371"/>
        <end position="397"/>
    </location>
</feature>
<evidence type="ECO:0000256" key="8">
    <source>
        <dbReference type="ARBA" id="ARBA00022989"/>
    </source>
</evidence>
<dbReference type="GO" id="GO:0046872">
    <property type="term" value="F:metal ion binding"/>
    <property type="evidence" value="ECO:0007669"/>
    <property type="project" value="UniProtKB-KW"/>
</dbReference>
<feature type="compositionally biased region" description="Basic and acidic residues" evidence="11">
    <location>
        <begin position="761"/>
        <end position="777"/>
    </location>
</feature>
<feature type="compositionally biased region" description="Polar residues" evidence="11">
    <location>
        <begin position="778"/>
        <end position="801"/>
    </location>
</feature>
<protein>
    <recommendedName>
        <fullName evidence="13">Cytochrome b561 domain-containing protein</fullName>
    </recommendedName>
</protein>
<feature type="compositionally biased region" description="Basic and acidic residues" evidence="11">
    <location>
        <begin position="549"/>
        <end position="562"/>
    </location>
</feature>
<keyword evidence="6" id="KW-0479">Metal-binding</keyword>
<keyword evidence="8 12" id="KW-1133">Transmembrane helix</keyword>
<comment type="caution">
    <text evidence="14">The sequence shown here is derived from an EMBL/GenBank/DDBJ whole genome shotgun (WGS) entry which is preliminary data.</text>
</comment>
<keyword evidence="15" id="KW-1185">Reference proteome</keyword>
<evidence type="ECO:0000256" key="2">
    <source>
        <dbReference type="ARBA" id="ARBA00004141"/>
    </source>
</evidence>
<feature type="transmembrane region" description="Helical" evidence="12">
    <location>
        <begin position="135"/>
        <end position="154"/>
    </location>
</feature>
<organism evidence="14 15">
    <name type="scientific">Oleoguttula mirabilis</name>
    <dbReference type="NCBI Taxonomy" id="1507867"/>
    <lineage>
        <taxon>Eukaryota</taxon>
        <taxon>Fungi</taxon>
        <taxon>Dikarya</taxon>
        <taxon>Ascomycota</taxon>
        <taxon>Pezizomycotina</taxon>
        <taxon>Dothideomycetes</taxon>
        <taxon>Dothideomycetidae</taxon>
        <taxon>Mycosphaerellales</taxon>
        <taxon>Teratosphaeriaceae</taxon>
        <taxon>Oleoguttula</taxon>
    </lineage>
</organism>
<feature type="compositionally biased region" description="Low complexity" evidence="11">
    <location>
        <begin position="871"/>
        <end position="892"/>
    </location>
</feature>
<keyword evidence="5 12" id="KW-0812">Transmembrane</keyword>
<keyword evidence="9" id="KW-0408">Iron</keyword>